<dbReference type="PANTHER" id="PTHR11649:SF13">
    <property type="entry name" value="ENGB-TYPE G DOMAIN-CONTAINING PROTEIN"/>
    <property type="match status" value="1"/>
</dbReference>
<protein>
    <recommendedName>
        <fullName evidence="10">Probable GTP-binding protein EngB</fullName>
    </recommendedName>
</protein>
<dbReference type="NCBIfam" id="TIGR03598">
    <property type="entry name" value="GTPase_YsxC"/>
    <property type="match status" value="1"/>
</dbReference>
<name>A0A399D4A0_9BACT</name>
<dbReference type="RefSeq" id="WP_119350172.1">
    <property type="nucleotide sequence ID" value="NZ_QWET01000007.1"/>
</dbReference>
<dbReference type="SUPFAM" id="SSF52540">
    <property type="entry name" value="P-loop containing nucleoside triphosphate hydrolases"/>
    <property type="match status" value="1"/>
</dbReference>
<keyword evidence="13" id="KW-1185">Reference proteome</keyword>
<evidence type="ECO:0000256" key="6">
    <source>
        <dbReference type="ARBA" id="ARBA00022842"/>
    </source>
</evidence>
<keyword evidence="9 10" id="KW-0131">Cell cycle</keyword>
<sequence length="202" mass="23632">MEIKDARFIISNTDVDKCPRPDRPEYAFIGRSNVGKSSLINMLTNRKSLAKISGKPGKTRLINHFLINKEWYLVDLPGYGYAKIGKQERKKWEKSFRNYILIRENLYCLFVLIDSRHEPQTIDLEFMGWLGLSQIPFAIIFTKTDKLMPDELEENINHYKNKMLEQWETMPPWFTSSAKTGEGSVEILEYIEEINESTKNSD</sequence>
<dbReference type="Pfam" id="PF01926">
    <property type="entry name" value="MMR_HSR1"/>
    <property type="match status" value="1"/>
</dbReference>
<dbReference type="CDD" id="cd01876">
    <property type="entry name" value="YihA_EngB"/>
    <property type="match status" value="1"/>
</dbReference>
<evidence type="ECO:0000256" key="7">
    <source>
        <dbReference type="ARBA" id="ARBA00023134"/>
    </source>
</evidence>
<evidence type="ECO:0000256" key="3">
    <source>
        <dbReference type="ARBA" id="ARBA00022618"/>
    </source>
</evidence>
<dbReference type="InterPro" id="IPR027417">
    <property type="entry name" value="P-loop_NTPase"/>
</dbReference>
<evidence type="ECO:0000256" key="10">
    <source>
        <dbReference type="HAMAP-Rule" id="MF_00321"/>
    </source>
</evidence>
<evidence type="ECO:0000313" key="13">
    <source>
        <dbReference type="Proteomes" id="UP000266441"/>
    </source>
</evidence>
<comment type="similarity">
    <text evidence="2 10">Belongs to the TRAFAC class TrmE-Era-EngA-EngB-Septin-like GTPase superfamily. EngB GTPase family.</text>
</comment>
<evidence type="ECO:0000256" key="5">
    <source>
        <dbReference type="ARBA" id="ARBA00022741"/>
    </source>
</evidence>
<evidence type="ECO:0000313" key="12">
    <source>
        <dbReference type="EMBL" id="RIH65250.1"/>
    </source>
</evidence>
<dbReference type="FunFam" id="3.40.50.300:FF:000098">
    <property type="entry name" value="Probable GTP-binding protein EngB"/>
    <property type="match status" value="1"/>
</dbReference>
<dbReference type="AlphaFoldDB" id="A0A399D4A0"/>
<evidence type="ECO:0000256" key="8">
    <source>
        <dbReference type="ARBA" id="ARBA00023210"/>
    </source>
</evidence>
<dbReference type="PANTHER" id="PTHR11649">
    <property type="entry name" value="MSS1/TRME-RELATED GTP-BINDING PROTEIN"/>
    <property type="match status" value="1"/>
</dbReference>
<dbReference type="InterPro" id="IPR006073">
    <property type="entry name" value="GTP-bd"/>
</dbReference>
<dbReference type="Gene3D" id="3.40.50.300">
    <property type="entry name" value="P-loop containing nucleotide triphosphate hydrolases"/>
    <property type="match status" value="1"/>
</dbReference>
<keyword evidence="7 10" id="KW-0342">GTP-binding</keyword>
<comment type="cofactor">
    <cofactor evidence="1">
        <name>Mg(2+)</name>
        <dbReference type="ChEBI" id="CHEBI:18420"/>
    </cofactor>
</comment>
<keyword evidence="5 10" id="KW-0547">Nucleotide-binding</keyword>
<dbReference type="OrthoDB" id="9804921at2"/>
<evidence type="ECO:0000256" key="4">
    <source>
        <dbReference type="ARBA" id="ARBA00022723"/>
    </source>
</evidence>
<dbReference type="InterPro" id="IPR030393">
    <property type="entry name" value="G_ENGB_dom"/>
</dbReference>
<accession>A0A399D4A0</accession>
<comment type="caution">
    <text evidence="12">The sequence shown here is derived from an EMBL/GenBank/DDBJ whole genome shotgun (WGS) entry which is preliminary data.</text>
</comment>
<comment type="function">
    <text evidence="10">Necessary for normal cell division and for the maintenance of normal septation.</text>
</comment>
<keyword evidence="3 10" id="KW-0132">Cell division</keyword>
<dbReference type="EMBL" id="QWET01000007">
    <property type="protein sequence ID" value="RIH65250.1"/>
    <property type="molecule type" value="Genomic_DNA"/>
</dbReference>
<dbReference type="GO" id="GO:0005525">
    <property type="term" value="F:GTP binding"/>
    <property type="evidence" value="ECO:0007669"/>
    <property type="project" value="UniProtKB-UniRule"/>
</dbReference>
<evidence type="ECO:0000256" key="2">
    <source>
        <dbReference type="ARBA" id="ARBA00009638"/>
    </source>
</evidence>
<dbReference type="InterPro" id="IPR019987">
    <property type="entry name" value="GTP-bd_ribosome_bio_YsxC"/>
</dbReference>
<dbReference type="Proteomes" id="UP000266441">
    <property type="component" value="Unassembled WGS sequence"/>
</dbReference>
<reference evidence="12 13" key="1">
    <citation type="journal article" date="2015" name="Int. J. Syst. Evol. Microbiol.">
        <title>Mariniphaga sediminis sp. nov., isolated from coastal sediment.</title>
        <authorList>
            <person name="Wang F.Q."/>
            <person name="Shen Q.Y."/>
            <person name="Chen G.J."/>
            <person name="Du Z.J."/>
        </authorList>
    </citation>
    <scope>NUCLEOTIDE SEQUENCE [LARGE SCALE GENOMIC DNA]</scope>
    <source>
        <strain evidence="12 13">SY21</strain>
    </source>
</reference>
<proteinExistence type="inferred from homology"/>
<keyword evidence="4" id="KW-0479">Metal-binding</keyword>
<dbReference type="GO" id="GO:0046872">
    <property type="term" value="F:metal ion binding"/>
    <property type="evidence" value="ECO:0007669"/>
    <property type="project" value="UniProtKB-KW"/>
</dbReference>
<evidence type="ECO:0000256" key="1">
    <source>
        <dbReference type="ARBA" id="ARBA00001946"/>
    </source>
</evidence>
<keyword evidence="6" id="KW-0460">Magnesium</keyword>
<keyword evidence="8 10" id="KW-0717">Septation</keyword>
<dbReference type="GO" id="GO:0000917">
    <property type="term" value="P:division septum assembly"/>
    <property type="evidence" value="ECO:0007669"/>
    <property type="project" value="UniProtKB-KW"/>
</dbReference>
<organism evidence="12 13">
    <name type="scientific">Mariniphaga sediminis</name>
    <dbReference type="NCBI Taxonomy" id="1628158"/>
    <lineage>
        <taxon>Bacteria</taxon>
        <taxon>Pseudomonadati</taxon>
        <taxon>Bacteroidota</taxon>
        <taxon>Bacteroidia</taxon>
        <taxon>Marinilabiliales</taxon>
        <taxon>Prolixibacteraceae</taxon>
        <taxon>Mariniphaga</taxon>
    </lineage>
</organism>
<gene>
    <name evidence="10" type="primary">engB</name>
    <name evidence="12" type="ORF">D1164_11745</name>
</gene>
<dbReference type="PROSITE" id="PS51706">
    <property type="entry name" value="G_ENGB"/>
    <property type="match status" value="1"/>
</dbReference>
<dbReference type="HAMAP" id="MF_00321">
    <property type="entry name" value="GTPase_EngB"/>
    <property type="match status" value="1"/>
</dbReference>
<evidence type="ECO:0000256" key="9">
    <source>
        <dbReference type="ARBA" id="ARBA00023306"/>
    </source>
</evidence>
<evidence type="ECO:0000259" key="11">
    <source>
        <dbReference type="PROSITE" id="PS51706"/>
    </source>
</evidence>
<feature type="domain" description="EngB-type G" evidence="11">
    <location>
        <begin position="22"/>
        <end position="197"/>
    </location>
</feature>